<reference evidence="2 3" key="1">
    <citation type="journal article" date="2020" name="Biotechnol. Biofuels">
        <title>New insights from the biogas microbiome by comprehensive genome-resolved metagenomics of nearly 1600 species originating from multiple anaerobic digesters.</title>
        <authorList>
            <person name="Campanaro S."/>
            <person name="Treu L."/>
            <person name="Rodriguez-R L.M."/>
            <person name="Kovalovszki A."/>
            <person name="Ziels R.M."/>
            <person name="Maus I."/>
            <person name="Zhu X."/>
            <person name="Kougias P.G."/>
            <person name="Basile A."/>
            <person name="Luo G."/>
            <person name="Schluter A."/>
            <person name="Konstantinidis K.T."/>
            <person name="Angelidaki I."/>
        </authorList>
    </citation>
    <scope>NUCLEOTIDE SEQUENCE [LARGE SCALE GENOMIC DNA]</scope>
    <source>
        <strain evidence="2">AS06rmzACSIP_256</strain>
    </source>
</reference>
<evidence type="ECO:0000313" key="3">
    <source>
        <dbReference type="Proteomes" id="UP000536534"/>
    </source>
</evidence>
<gene>
    <name evidence="2" type="ORF">GX576_15750</name>
</gene>
<comment type="caution">
    <text evidence="2">The sequence shown here is derived from an EMBL/GenBank/DDBJ whole genome shotgun (WGS) entry which is preliminary data.</text>
</comment>
<dbReference type="Pfam" id="PF01593">
    <property type="entry name" value="Amino_oxidase"/>
    <property type="match status" value="1"/>
</dbReference>
<dbReference type="SUPFAM" id="SSF51905">
    <property type="entry name" value="FAD/NAD(P)-binding domain"/>
    <property type="match status" value="1"/>
</dbReference>
<dbReference type="AlphaFoldDB" id="A0A7X7LZK2"/>
<dbReference type="PANTHER" id="PTHR42923:SF47">
    <property type="entry name" value="BLR3003 PROTEIN"/>
    <property type="match status" value="1"/>
</dbReference>
<protein>
    <submittedName>
        <fullName evidence="2">FAD-dependent oxidoreductase</fullName>
    </submittedName>
</protein>
<feature type="domain" description="Amine oxidase" evidence="1">
    <location>
        <begin position="14"/>
        <end position="366"/>
    </location>
</feature>
<name>A0A7X7LZK2_9RHOO</name>
<dbReference type="InterPro" id="IPR036188">
    <property type="entry name" value="FAD/NAD-bd_sf"/>
</dbReference>
<dbReference type="Proteomes" id="UP000536534">
    <property type="component" value="Unassembled WGS sequence"/>
</dbReference>
<evidence type="ECO:0000313" key="2">
    <source>
        <dbReference type="EMBL" id="NLF55821.1"/>
    </source>
</evidence>
<dbReference type="PANTHER" id="PTHR42923">
    <property type="entry name" value="PROTOPORPHYRINOGEN OXIDASE"/>
    <property type="match status" value="1"/>
</dbReference>
<feature type="non-terminal residue" evidence="2">
    <location>
        <position position="367"/>
    </location>
</feature>
<organism evidence="2 3">
    <name type="scientific">Thauera phenolivorans</name>
    <dbReference type="NCBI Taxonomy" id="1792543"/>
    <lineage>
        <taxon>Bacteria</taxon>
        <taxon>Pseudomonadati</taxon>
        <taxon>Pseudomonadota</taxon>
        <taxon>Betaproteobacteria</taxon>
        <taxon>Rhodocyclales</taxon>
        <taxon>Zoogloeaceae</taxon>
        <taxon>Thauera</taxon>
    </lineage>
</organism>
<sequence length="367" mass="39027">MAAPTVAVIGAGYAGLACAVELARAGVHVTVFERSHTLGGRARVVHKGGHWRVDNGQHILIGAYSELTRLLRVTGVSPKQLLHLPLTLHYPGRLHLQAAALPAPFHLALGLLRARGLTWADRLAMLRLMRRLKKAGFRVDAKMRVAELLADTAQTPALVELVWAPLCVAALNTPVEDASAQVFANVLRDSLAANAAASELLLPRTDLSELFPVPAVRYLATRRGRLRNGDTIEAIHPVADALGGGLRLQGDPAGTPWQQVVIATAAYHAAPLLASTGLCDDLATAIERLPHEPIATVYLGLGAGQRLAHPMIGLTDGPAQWAFDRGQLGGPEGLLACVISAHGEHEALSREALVDATRAQLERQLGR</sequence>
<evidence type="ECO:0000259" key="1">
    <source>
        <dbReference type="Pfam" id="PF01593"/>
    </source>
</evidence>
<accession>A0A7X7LZK2</accession>
<dbReference type="InterPro" id="IPR050464">
    <property type="entry name" value="Zeta_carotene_desat/Oxidored"/>
</dbReference>
<dbReference type="GO" id="GO:0016491">
    <property type="term" value="F:oxidoreductase activity"/>
    <property type="evidence" value="ECO:0007669"/>
    <property type="project" value="InterPro"/>
</dbReference>
<dbReference type="Gene3D" id="3.50.50.60">
    <property type="entry name" value="FAD/NAD(P)-binding domain"/>
    <property type="match status" value="1"/>
</dbReference>
<dbReference type="InterPro" id="IPR002937">
    <property type="entry name" value="Amino_oxidase"/>
</dbReference>
<dbReference type="InterPro" id="IPR017830">
    <property type="entry name" value="SQase_HpnE"/>
</dbReference>
<proteinExistence type="predicted"/>
<dbReference type="NCBIfam" id="TIGR03467">
    <property type="entry name" value="HpnE"/>
    <property type="match status" value="1"/>
</dbReference>
<dbReference type="PRINTS" id="PR00419">
    <property type="entry name" value="ADXRDTASE"/>
</dbReference>
<dbReference type="EMBL" id="JAAYYV010000455">
    <property type="protein sequence ID" value="NLF55821.1"/>
    <property type="molecule type" value="Genomic_DNA"/>
</dbReference>